<evidence type="ECO:0000313" key="2">
    <source>
        <dbReference type="Proteomes" id="UP000009309"/>
    </source>
</evidence>
<dbReference type="STRING" id="1185876.BN8_05657"/>
<evidence type="ECO:0000313" key="1">
    <source>
        <dbReference type="EMBL" id="CCH56330.1"/>
    </source>
</evidence>
<comment type="caution">
    <text evidence="1">The sequence shown here is derived from an EMBL/GenBank/DDBJ whole genome shotgun (WGS) entry which is preliminary data.</text>
</comment>
<accession>I2GR02</accession>
<protein>
    <submittedName>
        <fullName evidence="1">Uncharacterized protein</fullName>
    </submittedName>
</protein>
<proteinExistence type="predicted"/>
<reference evidence="1 2" key="1">
    <citation type="journal article" date="2012" name="J. Bacteriol.">
        <title>Genome Sequence of the Filamentous Bacterium Fibrisoma limi BUZ 3T.</title>
        <authorList>
            <person name="Filippini M."/>
            <person name="Qi W."/>
            <person name="Jaenicke S."/>
            <person name="Goesmann A."/>
            <person name="Smits T.H."/>
            <person name="Bagheri H.C."/>
        </authorList>
    </citation>
    <scope>NUCLEOTIDE SEQUENCE [LARGE SCALE GENOMIC DNA]</scope>
    <source>
        <strain evidence="2">BUZ 3T</strain>
    </source>
</reference>
<name>I2GR02_9BACT</name>
<dbReference type="Proteomes" id="UP000009309">
    <property type="component" value="Unassembled WGS sequence"/>
</dbReference>
<gene>
    <name evidence="1" type="ORF">BN8_05657</name>
</gene>
<dbReference type="AlphaFoldDB" id="I2GR02"/>
<keyword evidence="2" id="KW-1185">Reference proteome</keyword>
<dbReference type="EMBL" id="CAIT01000009">
    <property type="protein sequence ID" value="CCH56330.1"/>
    <property type="molecule type" value="Genomic_DNA"/>
</dbReference>
<organism evidence="1 2">
    <name type="scientific">Fibrisoma limi BUZ 3</name>
    <dbReference type="NCBI Taxonomy" id="1185876"/>
    <lineage>
        <taxon>Bacteria</taxon>
        <taxon>Pseudomonadati</taxon>
        <taxon>Bacteroidota</taxon>
        <taxon>Cytophagia</taxon>
        <taxon>Cytophagales</taxon>
        <taxon>Spirosomataceae</taxon>
        <taxon>Fibrisoma</taxon>
    </lineage>
</organism>
<sequence>MKFTDNGRTHHTPVSGDINTGLFFHGCVKGML</sequence>